<dbReference type="SUPFAM" id="SSF55826">
    <property type="entry name" value="YbaK/ProRS associated domain"/>
    <property type="match status" value="1"/>
</dbReference>
<dbReference type="Proteomes" id="UP000185628">
    <property type="component" value="Unassembled WGS sequence"/>
</dbReference>
<dbReference type="GO" id="GO:0006412">
    <property type="term" value="P:translation"/>
    <property type="evidence" value="ECO:0007669"/>
    <property type="project" value="UniProtKB-KW"/>
</dbReference>
<dbReference type="AlphaFoldDB" id="A0A1Q5Q661"/>
<dbReference type="OrthoDB" id="9809296at2"/>
<evidence type="ECO:0000256" key="3">
    <source>
        <dbReference type="ARBA" id="ARBA00023239"/>
    </source>
</evidence>
<keyword evidence="3 4" id="KW-0456">Lyase</keyword>
<evidence type="ECO:0000256" key="4">
    <source>
        <dbReference type="PIRNR" id="PIRNR006181"/>
    </source>
</evidence>
<keyword evidence="2 4" id="KW-0648">Protein biosynthesis</keyword>
<dbReference type="RefSeq" id="WP_073715510.1">
    <property type="nucleotide sequence ID" value="NZ_MQVR01000002.1"/>
</dbReference>
<protein>
    <recommendedName>
        <fullName evidence="4">Cys-tRNA(Pro)/Cys-tRNA(Cys) deacylase</fullName>
        <ecNumber evidence="4">4.2.-.-</ecNumber>
    </recommendedName>
</protein>
<comment type="similarity">
    <text evidence="1 4">Belongs to the prolyl-tRNA editing family. YbaK/EbsC subfamily.</text>
</comment>
<organism evidence="6 7">
    <name type="scientific">Bowdeniella nasicola</name>
    <dbReference type="NCBI Taxonomy" id="208480"/>
    <lineage>
        <taxon>Bacteria</taxon>
        <taxon>Bacillati</taxon>
        <taxon>Actinomycetota</taxon>
        <taxon>Actinomycetes</taxon>
        <taxon>Actinomycetales</taxon>
        <taxon>Actinomycetaceae</taxon>
        <taxon>Bowdeniella</taxon>
    </lineage>
</organism>
<name>A0A1Q5Q661_9ACTO</name>
<dbReference type="GO" id="GO:0002161">
    <property type="term" value="F:aminoacyl-tRNA deacylase activity"/>
    <property type="evidence" value="ECO:0007669"/>
    <property type="project" value="InterPro"/>
</dbReference>
<reference evidence="7" key="1">
    <citation type="submission" date="2016-12" db="EMBL/GenBank/DDBJ databases">
        <authorList>
            <person name="Meng X."/>
        </authorList>
    </citation>
    <scope>NUCLEOTIDE SEQUENCE [LARGE SCALE GENOMIC DNA]</scope>
    <source>
        <strain evidence="7">DSM 19116</strain>
    </source>
</reference>
<dbReference type="PIRSF" id="PIRSF006181">
    <property type="entry name" value="EbsC_YbaK"/>
    <property type="match status" value="1"/>
</dbReference>
<accession>A0A1Q5Q661</accession>
<dbReference type="CDD" id="cd00002">
    <property type="entry name" value="YbaK_deacylase"/>
    <property type="match status" value="1"/>
</dbReference>
<dbReference type="Gene3D" id="3.90.960.10">
    <property type="entry name" value="YbaK/aminoacyl-tRNA synthetase-associated domain"/>
    <property type="match status" value="1"/>
</dbReference>
<dbReference type="Pfam" id="PF04073">
    <property type="entry name" value="tRNA_edit"/>
    <property type="match status" value="1"/>
</dbReference>
<comment type="caution">
    <text evidence="6">The sequence shown here is derived from an EMBL/GenBank/DDBJ whole genome shotgun (WGS) entry which is preliminary data.</text>
</comment>
<sequence length="159" mass="16513">MAATRAERILSEAGITARVRTYEAASGDHNFGDEAVALTGLPAPKVFKTLVVDAAGELIFALVPVAARLDLKVVARARGAKKARLAERTAAERATGYVMGGITAIGSTTALPCFIDDSARTQPTIIVSAGQRGRNLEVDPAALARLLDAQFAPLAATGR</sequence>
<evidence type="ECO:0000313" key="6">
    <source>
        <dbReference type="EMBL" id="OKL55110.1"/>
    </source>
</evidence>
<proteinExistence type="inferred from homology"/>
<dbReference type="GO" id="GO:0016829">
    <property type="term" value="F:lyase activity"/>
    <property type="evidence" value="ECO:0007669"/>
    <property type="project" value="UniProtKB-KW"/>
</dbReference>
<dbReference type="EMBL" id="MQVR01000002">
    <property type="protein sequence ID" value="OKL55110.1"/>
    <property type="molecule type" value="Genomic_DNA"/>
</dbReference>
<evidence type="ECO:0000259" key="5">
    <source>
        <dbReference type="Pfam" id="PF04073"/>
    </source>
</evidence>
<feature type="domain" description="YbaK/aminoacyl-tRNA synthetase-associated" evidence="5">
    <location>
        <begin position="34"/>
        <end position="146"/>
    </location>
</feature>
<dbReference type="PANTHER" id="PTHR30411">
    <property type="entry name" value="CYTOPLASMIC PROTEIN"/>
    <property type="match status" value="1"/>
</dbReference>
<dbReference type="InterPro" id="IPR007214">
    <property type="entry name" value="YbaK/aa-tRNA-synth-assoc-dom"/>
</dbReference>
<keyword evidence="7" id="KW-1185">Reference proteome</keyword>
<evidence type="ECO:0000313" key="7">
    <source>
        <dbReference type="Proteomes" id="UP000185628"/>
    </source>
</evidence>
<evidence type="ECO:0000256" key="2">
    <source>
        <dbReference type="ARBA" id="ARBA00022917"/>
    </source>
</evidence>
<evidence type="ECO:0000256" key="1">
    <source>
        <dbReference type="ARBA" id="ARBA00009798"/>
    </source>
</evidence>
<dbReference type="InterPro" id="IPR036754">
    <property type="entry name" value="YbaK/aa-tRNA-synt-asso_dom_sf"/>
</dbReference>
<gene>
    <name evidence="6" type="ORF">BSZ39_00850</name>
</gene>
<dbReference type="EC" id="4.2.-.-" evidence="4"/>
<dbReference type="InterPro" id="IPR004369">
    <property type="entry name" value="Prolyl-tRNA_editing_YbaK/EbsC"/>
</dbReference>
<dbReference type="PANTHER" id="PTHR30411:SF0">
    <property type="entry name" value="CYS-TRNA(PRO)_CYS-TRNA(CYS) DEACYLASE YBAK"/>
    <property type="match status" value="1"/>
</dbReference>